<evidence type="ECO:0008006" key="3">
    <source>
        <dbReference type="Google" id="ProtNLM"/>
    </source>
</evidence>
<dbReference type="Proteomes" id="UP001500218">
    <property type="component" value="Unassembled WGS sequence"/>
</dbReference>
<organism evidence="1 2">
    <name type="scientific">Luedemannella flava</name>
    <dbReference type="NCBI Taxonomy" id="349316"/>
    <lineage>
        <taxon>Bacteria</taxon>
        <taxon>Bacillati</taxon>
        <taxon>Actinomycetota</taxon>
        <taxon>Actinomycetes</taxon>
        <taxon>Micromonosporales</taxon>
        <taxon>Micromonosporaceae</taxon>
        <taxon>Luedemannella</taxon>
    </lineage>
</organism>
<name>A0ABN2M4X7_9ACTN</name>
<evidence type="ECO:0000313" key="1">
    <source>
        <dbReference type="EMBL" id="GAA1809709.1"/>
    </source>
</evidence>
<reference evidence="1 2" key="1">
    <citation type="journal article" date="2019" name="Int. J. Syst. Evol. Microbiol.">
        <title>The Global Catalogue of Microorganisms (GCM) 10K type strain sequencing project: providing services to taxonomists for standard genome sequencing and annotation.</title>
        <authorList>
            <consortium name="The Broad Institute Genomics Platform"/>
            <consortium name="The Broad Institute Genome Sequencing Center for Infectious Disease"/>
            <person name="Wu L."/>
            <person name="Ma J."/>
        </authorList>
    </citation>
    <scope>NUCLEOTIDE SEQUENCE [LARGE SCALE GENOMIC DNA]</scope>
    <source>
        <strain evidence="1 2">JCM 13250</strain>
    </source>
</reference>
<proteinExistence type="predicted"/>
<evidence type="ECO:0000313" key="2">
    <source>
        <dbReference type="Proteomes" id="UP001500218"/>
    </source>
</evidence>
<gene>
    <name evidence="1" type="ORF">GCM10009682_34200</name>
</gene>
<dbReference type="EMBL" id="BAAALT010000100">
    <property type="protein sequence ID" value="GAA1809709.1"/>
    <property type="molecule type" value="Genomic_DNA"/>
</dbReference>
<keyword evidence="2" id="KW-1185">Reference proteome</keyword>
<dbReference type="RefSeq" id="WP_344132539.1">
    <property type="nucleotide sequence ID" value="NZ_BAAALT010000100.1"/>
</dbReference>
<sequence>MSAIAQLYLVPRDLLVAEQLPVHVVATKFGRRIDPDAFPYSGYLMLDVLTFLGERDIPIDSTELPYRTDPDGPYDTVITTEHRALLPQLDPAGYPLGEIREFMDQYDELDDDELQGAFTDTLNLLRTTIADLADDEALVVLIW</sequence>
<accession>A0ABN2M4X7</accession>
<protein>
    <recommendedName>
        <fullName evidence="3">DUF1877 family protein</fullName>
    </recommendedName>
</protein>
<comment type="caution">
    <text evidence="1">The sequence shown here is derived from an EMBL/GenBank/DDBJ whole genome shotgun (WGS) entry which is preliminary data.</text>
</comment>